<protein>
    <submittedName>
        <fullName evidence="1">V-type proton ATPase subunit d</fullName>
    </submittedName>
</protein>
<dbReference type="PANTHER" id="PTHR11028">
    <property type="entry name" value="VACUOLAR ATP SYNTHASE SUBUNIT AC39"/>
    <property type="match status" value="1"/>
</dbReference>
<dbReference type="EMBL" id="GBHO01016757">
    <property type="protein sequence ID" value="JAG26847.1"/>
    <property type="molecule type" value="Transcribed_RNA"/>
</dbReference>
<accession>A0A0A9Y1B6</accession>
<dbReference type="AlphaFoldDB" id="A0A0A9Y1B6"/>
<dbReference type="InterPro" id="IPR002843">
    <property type="entry name" value="ATPase_V0-cplx_csu/dsu"/>
</dbReference>
<name>A0A0A9Y1B6_LYGHE</name>
<dbReference type="GO" id="GO:0033179">
    <property type="term" value="C:proton-transporting V-type ATPase, V0 domain"/>
    <property type="evidence" value="ECO:0007669"/>
    <property type="project" value="InterPro"/>
</dbReference>
<evidence type="ECO:0000313" key="1">
    <source>
        <dbReference type="EMBL" id="JAG26847.1"/>
    </source>
</evidence>
<reference evidence="2" key="3">
    <citation type="journal article" date="2016" name="Gigascience">
        <title>De novo construction of an expanded transcriptome assembly for the western tarnished plant bug, Lygus hesperus.</title>
        <authorList>
            <person name="Tassone E.E."/>
            <person name="Geib S.M."/>
            <person name="Hall B."/>
            <person name="Fabrick J.A."/>
            <person name="Brent C.S."/>
            <person name="Hull J.J."/>
        </authorList>
    </citation>
    <scope>NUCLEOTIDE SEQUENCE</scope>
</reference>
<sequence length="328" mass="37439">MHMSRPQAMYQCCFSKFVKEFEWFRSQATGQLAYFIDLISYEYQISNVIEIIAATVKGTPATEIIEHLHPLGRSPYINTMLTFEKEDNLLDLYTVVLVDMPVAKYFAQYFENITQSGEPSKALLGTFTEVDVNVIFAHLRKIWLEDMYAFCQTLGGETWATMKEVLDFEADRHAIEIVHNSIAVKSTLNDPANRIQRQELFCNIGKLYPDCTCQVDANTILPSTSRNFSRINVDAALAAALEVYPTYSQAIQKSQDRVMSLSDALKYAEVALLKKSFDGQCQISIFYAYVKLKLIELENIRSINSALSFRSRITQDSKKPTVKYIPIF</sequence>
<reference evidence="1" key="1">
    <citation type="journal article" date="2014" name="PLoS ONE">
        <title>Transcriptome-Based Identification of ABC Transporters in the Western Tarnished Plant Bug Lygus hesperus.</title>
        <authorList>
            <person name="Hull J.J."/>
            <person name="Chaney K."/>
            <person name="Geib S.M."/>
            <person name="Fabrick J.A."/>
            <person name="Brent C.S."/>
            <person name="Walsh D."/>
            <person name="Lavine L.C."/>
        </authorList>
    </citation>
    <scope>NUCLEOTIDE SEQUENCE</scope>
</reference>
<proteinExistence type="predicted"/>
<dbReference type="SUPFAM" id="SSF103486">
    <property type="entry name" value="V-type ATP synthase subunit C"/>
    <property type="match status" value="1"/>
</dbReference>
<dbReference type="InterPro" id="IPR036079">
    <property type="entry name" value="ATPase_csu/dsu_sf"/>
</dbReference>
<reference evidence="1" key="2">
    <citation type="submission" date="2014-07" db="EMBL/GenBank/DDBJ databases">
        <authorList>
            <person name="Hull J."/>
        </authorList>
    </citation>
    <scope>NUCLEOTIDE SEQUENCE</scope>
</reference>
<dbReference type="EMBL" id="GDHC01015140">
    <property type="protein sequence ID" value="JAQ03489.1"/>
    <property type="molecule type" value="Transcribed_RNA"/>
</dbReference>
<evidence type="ECO:0000313" key="2">
    <source>
        <dbReference type="EMBL" id="JAQ03489.1"/>
    </source>
</evidence>
<gene>
    <name evidence="1" type="primary">vatD-1</name>
    <name evidence="2" type="synonym">vatD-1_1</name>
    <name evidence="1" type="ORF">CM83_100192</name>
    <name evidence="2" type="ORF">g.18090</name>
</gene>
<dbReference type="Pfam" id="PF01992">
    <property type="entry name" value="vATP-synt_AC39"/>
    <property type="match status" value="1"/>
</dbReference>
<organism evidence="1">
    <name type="scientific">Lygus hesperus</name>
    <name type="common">Western plant bug</name>
    <dbReference type="NCBI Taxonomy" id="30085"/>
    <lineage>
        <taxon>Eukaryota</taxon>
        <taxon>Metazoa</taxon>
        <taxon>Ecdysozoa</taxon>
        <taxon>Arthropoda</taxon>
        <taxon>Hexapoda</taxon>
        <taxon>Insecta</taxon>
        <taxon>Pterygota</taxon>
        <taxon>Neoptera</taxon>
        <taxon>Paraneoptera</taxon>
        <taxon>Hemiptera</taxon>
        <taxon>Heteroptera</taxon>
        <taxon>Panheteroptera</taxon>
        <taxon>Cimicomorpha</taxon>
        <taxon>Miridae</taxon>
        <taxon>Mirini</taxon>
        <taxon>Lygus</taxon>
    </lineage>
</organism>
<dbReference type="InterPro" id="IPR016727">
    <property type="entry name" value="ATPase_V0-cplx_dsu"/>
</dbReference>
<dbReference type="GO" id="GO:0046961">
    <property type="term" value="F:proton-transporting ATPase activity, rotational mechanism"/>
    <property type="evidence" value="ECO:0007669"/>
    <property type="project" value="InterPro"/>
</dbReference>